<feature type="non-terminal residue" evidence="1">
    <location>
        <position position="1"/>
    </location>
</feature>
<protein>
    <submittedName>
        <fullName evidence="1">Uncharacterized protein</fullName>
    </submittedName>
</protein>
<evidence type="ECO:0000313" key="1">
    <source>
        <dbReference type="EMBL" id="KPV49169.1"/>
    </source>
</evidence>
<accession>A0A0P9F9N1</accession>
<evidence type="ECO:0000313" key="2">
    <source>
        <dbReference type="Proteomes" id="UP000050509"/>
    </source>
</evidence>
<name>A0A0P9F9N1_9CHLR</name>
<proteinExistence type="predicted"/>
<dbReference type="InterPro" id="IPR024079">
    <property type="entry name" value="MetalloPept_cat_dom_sf"/>
</dbReference>
<dbReference type="GO" id="GO:0008237">
    <property type="term" value="F:metallopeptidase activity"/>
    <property type="evidence" value="ECO:0007669"/>
    <property type="project" value="InterPro"/>
</dbReference>
<reference evidence="1 2" key="1">
    <citation type="submission" date="2015-09" db="EMBL/GenBank/DDBJ databases">
        <title>Draft genome sequence of Kouleothrix aurantiaca JCM 19913.</title>
        <authorList>
            <person name="Hemp J."/>
        </authorList>
    </citation>
    <scope>NUCLEOTIDE SEQUENCE [LARGE SCALE GENOMIC DNA]</scope>
    <source>
        <strain evidence="1 2">COM-B</strain>
    </source>
</reference>
<dbReference type="AlphaFoldDB" id="A0A0P9F9N1"/>
<sequence length="401" mass="44664">FYDLSAGPEAWTNNYIVDVTDLDGNGVEDYRMPPIWEYTKNGYRDPGKLNSDLGKITRYVAINLLFTTSPLYDPLYTAPGVGGKKIVNVTMFEDDPASKGTDWFSRGYTLSKLRDFQPYYGWDVRLKDRKLDDGPKRAFRIWADLLAEDDCWNQYGTTFAELFCYFSANNGKYVPKFGPNDYVGAIYGFNTTDENMGDEVGLLGYADDNWTDGTQSLTFMFDTPDDRAGGFGFTTTAIHEFGHHIGMSHPHDGYDSESGVDYNPADAYAYAWSGDESNSVMQYIAVSNGFGQFDRDNMYRIETAGYLNWSNALLGDIQASGKAGQVSGLLNSADDDAAKALDAFKAWDYLNAVRHARRTYESISRAADKLGIATPSKDAALRALPSRVPPHIGDPIRFPND</sequence>
<dbReference type="SUPFAM" id="SSF55486">
    <property type="entry name" value="Metalloproteases ('zincins'), catalytic domain"/>
    <property type="match status" value="1"/>
</dbReference>
<gene>
    <name evidence="1" type="ORF">SE17_34150</name>
</gene>
<comment type="caution">
    <text evidence="1">The sequence shown here is derived from an EMBL/GenBank/DDBJ whole genome shotgun (WGS) entry which is preliminary data.</text>
</comment>
<dbReference type="PATRIC" id="fig|186479.3.peg.4093"/>
<dbReference type="EMBL" id="LJCR01002149">
    <property type="protein sequence ID" value="KPV49169.1"/>
    <property type="molecule type" value="Genomic_DNA"/>
</dbReference>
<keyword evidence="2" id="KW-1185">Reference proteome</keyword>
<dbReference type="Gene3D" id="3.40.390.10">
    <property type="entry name" value="Collagenase (Catalytic Domain)"/>
    <property type="match status" value="1"/>
</dbReference>
<dbReference type="Proteomes" id="UP000050509">
    <property type="component" value="Unassembled WGS sequence"/>
</dbReference>
<organism evidence="1 2">
    <name type="scientific">Kouleothrix aurantiaca</name>
    <dbReference type="NCBI Taxonomy" id="186479"/>
    <lineage>
        <taxon>Bacteria</taxon>
        <taxon>Bacillati</taxon>
        <taxon>Chloroflexota</taxon>
        <taxon>Chloroflexia</taxon>
        <taxon>Chloroflexales</taxon>
        <taxon>Roseiflexineae</taxon>
        <taxon>Roseiflexaceae</taxon>
        <taxon>Kouleothrix</taxon>
    </lineage>
</organism>